<dbReference type="GO" id="GO:0006281">
    <property type="term" value="P:DNA repair"/>
    <property type="evidence" value="ECO:0007669"/>
    <property type="project" value="InterPro"/>
</dbReference>
<dbReference type="InterPro" id="IPR043502">
    <property type="entry name" value="DNA/RNA_pol_sf"/>
</dbReference>
<dbReference type="Gene3D" id="3.30.70.270">
    <property type="match status" value="1"/>
</dbReference>
<dbReference type="Pfam" id="PF00817">
    <property type="entry name" value="IMS"/>
    <property type="match status" value="1"/>
</dbReference>
<protein>
    <recommendedName>
        <fullName evidence="2">UmuC domain-containing protein</fullName>
    </recommendedName>
</protein>
<dbReference type="InterPro" id="IPR043128">
    <property type="entry name" value="Rev_trsase/Diguanyl_cyclase"/>
</dbReference>
<feature type="domain" description="UmuC" evidence="2">
    <location>
        <begin position="5"/>
        <end position="357"/>
    </location>
</feature>
<dbReference type="OrthoDB" id="1747274at2759"/>
<dbReference type="Gene3D" id="3.30.1490.100">
    <property type="entry name" value="DNA polymerase, Y-family, little finger domain"/>
    <property type="match status" value="1"/>
</dbReference>
<dbReference type="GO" id="GO:0070987">
    <property type="term" value="P:error-free translesion synthesis"/>
    <property type="evidence" value="ECO:0007669"/>
    <property type="project" value="UniProtKB-ARBA"/>
</dbReference>
<dbReference type="EMBL" id="BLZA01000020">
    <property type="protein sequence ID" value="GHJ87039.1"/>
    <property type="molecule type" value="Genomic_DNA"/>
</dbReference>
<proteinExistence type="predicted"/>
<dbReference type="GO" id="GO:0003887">
    <property type="term" value="F:DNA-directed DNA polymerase activity"/>
    <property type="evidence" value="ECO:0007669"/>
    <property type="project" value="TreeGrafter"/>
</dbReference>
<dbReference type="PROSITE" id="PS50173">
    <property type="entry name" value="UMUC"/>
    <property type="match status" value="1"/>
</dbReference>
<feature type="region of interest" description="Disordered" evidence="1">
    <location>
        <begin position="619"/>
        <end position="706"/>
    </location>
</feature>
<dbReference type="InterPro" id="IPR036775">
    <property type="entry name" value="DNA_pol_Y-fam_lit_finger_sf"/>
</dbReference>
<dbReference type="Gene3D" id="3.40.1170.60">
    <property type="match status" value="1"/>
</dbReference>
<feature type="region of interest" description="Disordered" evidence="1">
    <location>
        <begin position="313"/>
        <end position="336"/>
    </location>
</feature>
<feature type="compositionally biased region" description="Low complexity" evidence="1">
    <location>
        <begin position="672"/>
        <end position="682"/>
    </location>
</feature>
<name>A0A8H3YEZ5_9TREE</name>
<feature type="region of interest" description="Disordered" evidence="1">
    <location>
        <begin position="210"/>
        <end position="240"/>
    </location>
</feature>
<dbReference type="Proteomes" id="UP000620104">
    <property type="component" value="Unassembled WGS sequence"/>
</dbReference>
<accession>A0A8H3YEZ5</accession>
<evidence type="ECO:0000313" key="4">
    <source>
        <dbReference type="Proteomes" id="UP000620104"/>
    </source>
</evidence>
<dbReference type="GO" id="GO:0003684">
    <property type="term" value="F:damaged DNA binding"/>
    <property type="evidence" value="ECO:0007669"/>
    <property type="project" value="InterPro"/>
</dbReference>
<feature type="region of interest" description="Disordered" evidence="1">
    <location>
        <begin position="121"/>
        <end position="142"/>
    </location>
</feature>
<evidence type="ECO:0000313" key="3">
    <source>
        <dbReference type="EMBL" id="GHJ87039.1"/>
    </source>
</evidence>
<organism evidence="3 4">
    <name type="scientific">Naganishia liquefaciens</name>
    <dbReference type="NCBI Taxonomy" id="104408"/>
    <lineage>
        <taxon>Eukaryota</taxon>
        <taxon>Fungi</taxon>
        <taxon>Dikarya</taxon>
        <taxon>Basidiomycota</taxon>
        <taxon>Agaricomycotina</taxon>
        <taxon>Tremellomycetes</taxon>
        <taxon>Filobasidiales</taxon>
        <taxon>Filobasidiaceae</taxon>
        <taxon>Naganishia</taxon>
    </lineage>
</organism>
<reference evidence="3" key="1">
    <citation type="submission" date="2020-07" db="EMBL/GenBank/DDBJ databases">
        <title>Draft Genome Sequence of a Deep-Sea Yeast, Naganishia (Cryptococcus) liquefaciens strain N6.</title>
        <authorList>
            <person name="Han Y.W."/>
            <person name="Kajitani R."/>
            <person name="Morimoto H."/>
            <person name="Parhat M."/>
            <person name="Tsubouchi H."/>
            <person name="Bakenova O."/>
            <person name="Ogata M."/>
            <person name="Argunhan B."/>
            <person name="Aoki R."/>
            <person name="Kajiwara S."/>
            <person name="Itoh T."/>
            <person name="Iwasaki H."/>
        </authorList>
    </citation>
    <scope>NUCLEOTIDE SEQUENCE</scope>
    <source>
        <strain evidence="3">N6</strain>
    </source>
</reference>
<keyword evidence="4" id="KW-1185">Reference proteome</keyword>
<dbReference type="Gene3D" id="6.10.250.1630">
    <property type="match status" value="1"/>
</dbReference>
<gene>
    <name evidence="3" type="ORF">NliqN6_3441</name>
</gene>
<evidence type="ECO:0000259" key="2">
    <source>
        <dbReference type="PROSITE" id="PS50173"/>
    </source>
</evidence>
<sequence>MRRLVVALDQDNFYVGVARILDPTLCNRPIGITQKSLLATVSYEARALGLRKLQSIQSARDEITALGGKVVKQGSHSRLPEDAGGKVELVLVDGEDLSAYRRASEAVAWIVRSVVGAEGRRSGKRKRGEVQPPEDAYPGPEKLGMDEVFVDVTTLVDNHLASHPVTNEKGETYFALPSSVERVLRVPDVVPGDPLDGGFWYGSQIEGKMVPSSSDDLRPSSGDHGNGNGPGMDDDGSGILVGETSEVRSSSRKTDPRLVAATHLCAFLRRIVYRKTGLSSSGGVAGGKMLAKLMVSENKPAGQAVWIGLERDEAEDPGRNPRTLSPSCAVSAPSRNPPDPLQAYLDPLPVRNIQGFGSAVVATLRTAFPSLPEGPTIHDLRMTASHAAFRRLLPASQASTLWHLLHGRDDAPVKPSARWPGQISVEDSSASDLWRTLSVIRIQALTLLEKLIERMEEELTYGADEPYADGITFRPRPPVRGDAKWMRYPSRLRLTIRTYTSTQSKSAAMPAFVFDTATARHDRAKRIMTSLVDRMIKGMLGKGRSGSGEPEFEVYVLNLAATELQTSAPPPPIGTRLQPEIDMDVLAALPETIRKEMMHRYGIANSATARHEVIELSDDDEPHIHGGRELSAPPSPFPEHSYAAAQDSLISDSTRIPTRRNPAVTPCLVPDATTPATTQTQQGDVSEQDSTDIESRTNQEQDEAETEGLCAECGSYVFAFAAQAHARWHEQMDAESNKLVLQLPD</sequence>
<dbReference type="PANTHER" id="PTHR46404:SF1">
    <property type="entry name" value="DNA POLYMERASE IOTA"/>
    <property type="match status" value="1"/>
</dbReference>
<evidence type="ECO:0000256" key="1">
    <source>
        <dbReference type="SAM" id="MobiDB-lite"/>
    </source>
</evidence>
<dbReference type="AlphaFoldDB" id="A0A8H3YEZ5"/>
<comment type="caution">
    <text evidence="3">The sequence shown here is derived from an EMBL/GenBank/DDBJ whole genome shotgun (WGS) entry which is preliminary data.</text>
</comment>
<dbReference type="SUPFAM" id="SSF56672">
    <property type="entry name" value="DNA/RNA polymerases"/>
    <property type="match status" value="1"/>
</dbReference>
<dbReference type="PANTHER" id="PTHR46404">
    <property type="entry name" value="DNA POLYMERASE IOTA"/>
    <property type="match status" value="1"/>
</dbReference>
<dbReference type="InterPro" id="IPR001126">
    <property type="entry name" value="UmuC"/>
</dbReference>